<sequence length="207" mass="21678">MPDLRRSALAAAGVVLAAAGGVWWAEDGTSGTAVPSAASEDARTTGRADTTGTTATPEVAPVTPGAPERVTIPALHVSAPVLPVRAPDRTLVPPSDPTELGWWADGARPGDARGSVLIAGHTVHTGGGALDDLEQLRRGDTVVVRTTHGRLTYVVRTERVYTKGRVADDAERLFSQDVAGRLVLVTCEDWDGERYLSNVVVVATPRS</sequence>
<keyword evidence="3" id="KW-0732">Signal</keyword>
<dbReference type="SUPFAM" id="SSF63817">
    <property type="entry name" value="Sortase"/>
    <property type="match status" value="1"/>
</dbReference>
<name>A0ABS7UFX2_9ACTN</name>
<reference evidence="4 5" key="1">
    <citation type="submission" date="2021-09" db="EMBL/GenBank/DDBJ databases">
        <title>Whole genome sequence of Nocardioides sp. GBK3QG-3.</title>
        <authorList>
            <person name="Tuo L."/>
        </authorList>
    </citation>
    <scope>NUCLEOTIDE SEQUENCE [LARGE SCALE GENOMIC DNA]</scope>
    <source>
        <strain evidence="4 5">GBK3QG-3</strain>
    </source>
</reference>
<feature type="region of interest" description="Disordered" evidence="2">
    <location>
        <begin position="26"/>
        <end position="66"/>
    </location>
</feature>
<dbReference type="InterPro" id="IPR042001">
    <property type="entry name" value="Sortase_F"/>
</dbReference>
<evidence type="ECO:0000313" key="5">
    <source>
        <dbReference type="Proteomes" id="UP000780875"/>
    </source>
</evidence>
<protein>
    <submittedName>
        <fullName evidence="4">Class F sortase</fullName>
    </submittedName>
</protein>
<evidence type="ECO:0000313" key="4">
    <source>
        <dbReference type="EMBL" id="MBZ5739928.1"/>
    </source>
</evidence>
<keyword evidence="1" id="KW-0378">Hydrolase</keyword>
<comment type="caution">
    <text evidence="4">The sequence shown here is derived from an EMBL/GenBank/DDBJ whole genome shotgun (WGS) entry which is preliminary data.</text>
</comment>
<dbReference type="InterPro" id="IPR023365">
    <property type="entry name" value="Sortase_dom-sf"/>
</dbReference>
<dbReference type="CDD" id="cd05829">
    <property type="entry name" value="Sortase_F"/>
    <property type="match status" value="1"/>
</dbReference>
<dbReference type="Pfam" id="PF04203">
    <property type="entry name" value="Sortase"/>
    <property type="match status" value="1"/>
</dbReference>
<accession>A0ABS7UFX2</accession>
<feature type="compositionally biased region" description="Low complexity" evidence="2">
    <location>
        <begin position="47"/>
        <end position="66"/>
    </location>
</feature>
<dbReference type="InterPro" id="IPR005754">
    <property type="entry name" value="Sortase"/>
</dbReference>
<dbReference type="Gene3D" id="2.40.260.10">
    <property type="entry name" value="Sortase"/>
    <property type="match status" value="1"/>
</dbReference>
<feature type="signal peptide" evidence="3">
    <location>
        <begin position="1"/>
        <end position="25"/>
    </location>
</feature>
<evidence type="ECO:0000256" key="1">
    <source>
        <dbReference type="ARBA" id="ARBA00022801"/>
    </source>
</evidence>
<evidence type="ECO:0000256" key="3">
    <source>
        <dbReference type="SAM" id="SignalP"/>
    </source>
</evidence>
<organism evidence="4 5">
    <name type="scientific">Nocardioides mangrovi</name>
    <dbReference type="NCBI Taxonomy" id="2874580"/>
    <lineage>
        <taxon>Bacteria</taxon>
        <taxon>Bacillati</taxon>
        <taxon>Actinomycetota</taxon>
        <taxon>Actinomycetes</taxon>
        <taxon>Propionibacteriales</taxon>
        <taxon>Nocardioidaceae</taxon>
        <taxon>Nocardioides</taxon>
    </lineage>
</organism>
<dbReference type="RefSeq" id="WP_224124283.1">
    <property type="nucleotide sequence ID" value="NZ_JAIQZJ010000011.1"/>
</dbReference>
<proteinExistence type="predicted"/>
<keyword evidence="5" id="KW-1185">Reference proteome</keyword>
<gene>
    <name evidence="4" type="ORF">K8U61_17270</name>
</gene>
<dbReference type="Proteomes" id="UP000780875">
    <property type="component" value="Unassembled WGS sequence"/>
</dbReference>
<evidence type="ECO:0000256" key="2">
    <source>
        <dbReference type="SAM" id="MobiDB-lite"/>
    </source>
</evidence>
<feature type="chain" id="PRO_5046938213" evidence="3">
    <location>
        <begin position="26"/>
        <end position="207"/>
    </location>
</feature>
<dbReference type="EMBL" id="JAIQZJ010000011">
    <property type="protein sequence ID" value="MBZ5739928.1"/>
    <property type="molecule type" value="Genomic_DNA"/>
</dbReference>